<feature type="domain" description="Ionotropic glutamate receptor C-terminal" evidence="5">
    <location>
        <begin position="54"/>
        <end position="274"/>
    </location>
</feature>
<evidence type="ECO:0000259" key="5">
    <source>
        <dbReference type="SMART" id="SM00079"/>
    </source>
</evidence>
<evidence type="ECO:0000259" key="4">
    <source>
        <dbReference type="SMART" id="SM00062"/>
    </source>
</evidence>
<name>A0AAF0BTG5_9ACTN</name>
<feature type="region of interest" description="Disordered" evidence="2">
    <location>
        <begin position="24"/>
        <end position="52"/>
    </location>
</feature>
<feature type="chain" id="PRO_5041904645" evidence="3">
    <location>
        <begin position="26"/>
        <end position="277"/>
    </location>
</feature>
<dbReference type="GO" id="GO:0016020">
    <property type="term" value="C:membrane"/>
    <property type="evidence" value="ECO:0007669"/>
    <property type="project" value="InterPro"/>
</dbReference>
<keyword evidence="1 3" id="KW-0732">Signal</keyword>
<reference evidence="6" key="1">
    <citation type="submission" date="2023-01" db="EMBL/GenBank/DDBJ databases">
        <title>The diversity of Class Acidimicrobiia in South China Sea sediment environments and the proposal of Iamia marina sp. nov., a novel species of the genus Iamia.</title>
        <authorList>
            <person name="He Y."/>
            <person name="Tian X."/>
        </authorList>
    </citation>
    <scope>NUCLEOTIDE SEQUENCE</scope>
    <source>
        <strain evidence="6">DSM 19957</strain>
    </source>
</reference>
<dbReference type="PANTHER" id="PTHR35936:SF17">
    <property type="entry name" value="ARGININE-BINDING EXTRACELLULAR PROTEIN ARTP"/>
    <property type="match status" value="1"/>
</dbReference>
<dbReference type="KEGG" id="ima:PO878_19970"/>
<evidence type="ECO:0000256" key="1">
    <source>
        <dbReference type="ARBA" id="ARBA00022729"/>
    </source>
</evidence>
<evidence type="ECO:0000313" key="7">
    <source>
        <dbReference type="Proteomes" id="UP001216390"/>
    </source>
</evidence>
<dbReference type="AlphaFoldDB" id="A0AAF0BTG5"/>
<feature type="domain" description="Solute-binding protein family 3/N-terminal" evidence="4">
    <location>
        <begin position="54"/>
        <end position="275"/>
    </location>
</feature>
<dbReference type="Proteomes" id="UP001216390">
    <property type="component" value="Chromosome"/>
</dbReference>
<evidence type="ECO:0000256" key="2">
    <source>
        <dbReference type="SAM" id="MobiDB-lite"/>
    </source>
</evidence>
<dbReference type="RefSeq" id="WP_272736294.1">
    <property type="nucleotide sequence ID" value="NZ_CP116942.1"/>
</dbReference>
<evidence type="ECO:0000256" key="3">
    <source>
        <dbReference type="SAM" id="SignalP"/>
    </source>
</evidence>
<dbReference type="SMART" id="SM00062">
    <property type="entry name" value="PBPb"/>
    <property type="match status" value="1"/>
</dbReference>
<sequence>MPSARPIRLAAVVLAASVLALGACSDDDSDSTSSGGGDTPEATGDAPPTIEEGTLTVCSDVPYEPFEFEGGDGPSGYTGFDIDLMSAIAGTSELELAVTDVDFDGILGNLEAGTCDVVASAVTITDERSEQVDFTDSYFDAEQSLLVKTDSDIAGLDDLDGQSIGVQSGTTGQTYAEDNAPPGAEVKGFDGADALFAALESGDVDAILQDFPVNAYRATQDESVDVVEEYPTEEAYGFAVQKGNDELLQALNDGLGSVRDSGDYDDLYEEYFGSAPK</sequence>
<proteinExistence type="predicted"/>
<feature type="signal peptide" evidence="3">
    <location>
        <begin position="1"/>
        <end position="25"/>
    </location>
</feature>
<dbReference type="PANTHER" id="PTHR35936">
    <property type="entry name" value="MEMBRANE-BOUND LYTIC MUREIN TRANSGLYCOSYLASE F"/>
    <property type="match status" value="1"/>
</dbReference>
<keyword evidence="7" id="KW-1185">Reference proteome</keyword>
<dbReference type="GO" id="GO:0015276">
    <property type="term" value="F:ligand-gated monoatomic ion channel activity"/>
    <property type="evidence" value="ECO:0007669"/>
    <property type="project" value="InterPro"/>
</dbReference>
<accession>A0AAF0BTG5</accession>
<protein>
    <submittedName>
        <fullName evidence="6">Basic amino acid ABC transporter substrate-binding protein</fullName>
    </submittedName>
</protein>
<organism evidence="6 7">
    <name type="scientific">Iamia majanohamensis</name>
    <dbReference type="NCBI Taxonomy" id="467976"/>
    <lineage>
        <taxon>Bacteria</taxon>
        <taxon>Bacillati</taxon>
        <taxon>Actinomycetota</taxon>
        <taxon>Acidimicrobiia</taxon>
        <taxon>Acidimicrobiales</taxon>
        <taxon>Iamiaceae</taxon>
        <taxon>Iamia</taxon>
    </lineage>
</organism>
<dbReference type="InterPro" id="IPR001638">
    <property type="entry name" value="Solute-binding_3/MltF_N"/>
</dbReference>
<evidence type="ECO:0000313" key="6">
    <source>
        <dbReference type="EMBL" id="WCO66772.1"/>
    </source>
</evidence>
<dbReference type="InterPro" id="IPR001320">
    <property type="entry name" value="Iontro_rcpt_C"/>
</dbReference>
<dbReference type="CDD" id="cd13624">
    <property type="entry name" value="PBP2_Arg_Lys_His"/>
    <property type="match status" value="1"/>
</dbReference>
<dbReference type="PROSITE" id="PS51257">
    <property type="entry name" value="PROKAR_LIPOPROTEIN"/>
    <property type="match status" value="1"/>
</dbReference>
<dbReference type="SUPFAM" id="SSF53850">
    <property type="entry name" value="Periplasmic binding protein-like II"/>
    <property type="match status" value="1"/>
</dbReference>
<gene>
    <name evidence="6" type="ORF">PO878_19970</name>
</gene>
<dbReference type="EMBL" id="CP116942">
    <property type="protein sequence ID" value="WCO66772.1"/>
    <property type="molecule type" value="Genomic_DNA"/>
</dbReference>
<dbReference type="SMART" id="SM00079">
    <property type="entry name" value="PBPe"/>
    <property type="match status" value="1"/>
</dbReference>
<dbReference type="Gene3D" id="3.40.190.10">
    <property type="entry name" value="Periplasmic binding protein-like II"/>
    <property type="match status" value="2"/>
</dbReference>
<dbReference type="Pfam" id="PF00497">
    <property type="entry name" value="SBP_bac_3"/>
    <property type="match status" value="1"/>
</dbReference>